<keyword evidence="2" id="KW-0238">DNA-binding</keyword>
<proteinExistence type="predicted"/>
<evidence type="ECO:0000259" key="4">
    <source>
        <dbReference type="PROSITE" id="PS50995"/>
    </source>
</evidence>
<dbReference type="SMART" id="SM00347">
    <property type="entry name" value="HTH_MARR"/>
    <property type="match status" value="1"/>
</dbReference>
<sequence length="149" mass="16648">MPNKQTDVSTLQDSLRRLQWHMWHLWRLEAQKSGSMELTSVEHDYLDVVARHPEGLRLTDLAERMKVSKASASAMAAKLEARGYLERGPALEDRRASLLRATPKTIALETEENAVHARAAASLAAALSDEERRQFELLLGKACRGLDSA</sequence>
<keyword evidence="6" id="KW-1185">Reference proteome</keyword>
<evidence type="ECO:0000313" key="5">
    <source>
        <dbReference type="EMBL" id="MEH7828721.1"/>
    </source>
</evidence>
<accession>A0ABU8BVJ4</accession>
<dbReference type="Pfam" id="PF12802">
    <property type="entry name" value="MarR_2"/>
    <property type="match status" value="1"/>
</dbReference>
<dbReference type="Gene3D" id="1.10.10.10">
    <property type="entry name" value="Winged helix-like DNA-binding domain superfamily/Winged helix DNA-binding domain"/>
    <property type="match status" value="1"/>
</dbReference>
<dbReference type="SUPFAM" id="SSF46785">
    <property type="entry name" value="Winged helix' DNA-binding domain"/>
    <property type="match status" value="1"/>
</dbReference>
<dbReference type="EMBL" id="JBALHR010000005">
    <property type="protein sequence ID" value="MEH7828721.1"/>
    <property type="molecule type" value="Genomic_DNA"/>
</dbReference>
<dbReference type="Proteomes" id="UP001431963">
    <property type="component" value="Unassembled WGS sequence"/>
</dbReference>
<dbReference type="InterPro" id="IPR036388">
    <property type="entry name" value="WH-like_DNA-bd_sf"/>
</dbReference>
<dbReference type="PANTHER" id="PTHR42756">
    <property type="entry name" value="TRANSCRIPTIONAL REGULATOR, MARR"/>
    <property type="match status" value="1"/>
</dbReference>
<protein>
    <submittedName>
        <fullName evidence="5">MarR family winged helix-turn-helix transcriptional regulator</fullName>
    </submittedName>
</protein>
<feature type="domain" description="HTH marR-type" evidence="4">
    <location>
        <begin position="8"/>
        <end position="144"/>
    </location>
</feature>
<evidence type="ECO:0000313" key="6">
    <source>
        <dbReference type="Proteomes" id="UP001431963"/>
    </source>
</evidence>
<dbReference type="InterPro" id="IPR036390">
    <property type="entry name" value="WH_DNA-bd_sf"/>
</dbReference>
<gene>
    <name evidence="5" type="ORF">V6590_11205</name>
</gene>
<dbReference type="PANTHER" id="PTHR42756:SF1">
    <property type="entry name" value="TRANSCRIPTIONAL REPRESSOR OF EMRAB OPERON"/>
    <property type="match status" value="1"/>
</dbReference>
<evidence type="ECO:0000256" key="1">
    <source>
        <dbReference type="ARBA" id="ARBA00023015"/>
    </source>
</evidence>
<dbReference type="InterPro" id="IPR000835">
    <property type="entry name" value="HTH_MarR-typ"/>
</dbReference>
<dbReference type="PROSITE" id="PS50995">
    <property type="entry name" value="HTH_MARR_2"/>
    <property type="match status" value="1"/>
</dbReference>
<keyword evidence="1" id="KW-0805">Transcription regulation</keyword>
<evidence type="ECO:0000256" key="3">
    <source>
        <dbReference type="ARBA" id="ARBA00023163"/>
    </source>
</evidence>
<dbReference type="PRINTS" id="PR00598">
    <property type="entry name" value="HTHMARR"/>
</dbReference>
<organism evidence="5 6">
    <name type="scientific">Gemmobacter denitrificans</name>
    <dbReference type="NCBI Taxonomy" id="3123040"/>
    <lineage>
        <taxon>Bacteria</taxon>
        <taxon>Pseudomonadati</taxon>
        <taxon>Pseudomonadota</taxon>
        <taxon>Alphaproteobacteria</taxon>
        <taxon>Rhodobacterales</taxon>
        <taxon>Paracoccaceae</taxon>
        <taxon>Gemmobacter</taxon>
    </lineage>
</organism>
<evidence type="ECO:0000256" key="2">
    <source>
        <dbReference type="ARBA" id="ARBA00023125"/>
    </source>
</evidence>
<keyword evidence="3" id="KW-0804">Transcription</keyword>
<reference evidence="5" key="1">
    <citation type="submission" date="2024-02" db="EMBL/GenBank/DDBJ databases">
        <title>Genome sequences of strain Gemmobacter sp. JM10B15.</title>
        <authorList>
            <person name="Zhang M."/>
        </authorList>
    </citation>
    <scope>NUCLEOTIDE SEQUENCE</scope>
    <source>
        <strain evidence="5">JM10B15</strain>
    </source>
</reference>
<name>A0ABU8BVJ4_9RHOB</name>
<comment type="caution">
    <text evidence="5">The sequence shown here is derived from an EMBL/GenBank/DDBJ whole genome shotgun (WGS) entry which is preliminary data.</text>
</comment>